<comment type="subcellular location">
    <subcellularLocation>
        <location evidence="1">Cell envelope</location>
    </subcellularLocation>
    <subcellularLocation>
        <location evidence="12">Cell membrane</location>
        <topology evidence="12">Lipid-anchor</topology>
        <topology evidence="12">GPI-anchor</topology>
    </subcellularLocation>
    <subcellularLocation>
        <location evidence="2">Membrane</location>
        <topology evidence="2">Lipid-anchor</topology>
        <topology evidence="2">GPI-anchor</topology>
    </subcellularLocation>
</comment>
<keyword evidence="4 12" id="KW-0336">GPI-anchor</keyword>
<dbReference type="PANTHER" id="PTHR31468">
    <property type="entry name" value="1,3-BETA-GLUCANOSYLTRANSFERASE GAS1"/>
    <property type="match status" value="1"/>
</dbReference>
<dbReference type="SUPFAM" id="SSF51445">
    <property type="entry name" value="(Trans)glycosidases"/>
    <property type="match status" value="1"/>
</dbReference>
<evidence type="ECO:0000256" key="3">
    <source>
        <dbReference type="ARBA" id="ARBA00007528"/>
    </source>
</evidence>
<evidence type="ECO:0000256" key="12">
    <source>
        <dbReference type="RuleBase" id="RU361209"/>
    </source>
</evidence>
<keyword evidence="8" id="KW-1015">Disulfide bond</keyword>
<keyword evidence="9" id="KW-0325">Glycoprotein</keyword>
<evidence type="ECO:0000256" key="6">
    <source>
        <dbReference type="ARBA" id="ARBA00022729"/>
    </source>
</evidence>
<keyword evidence="5 12" id="KW-0808">Transferase</keyword>
<dbReference type="OMA" id="HDKCMTI"/>
<sequence length="526" mass="57500">MKLSTSVLLSLLGSSTMVNAMLPIHIKNYRFIKPSSPDNDSEENDVFFIKGVDYQPGGSSGYDADSNSDVLSDAEACARDAFVFQQLGINTVRIYSLNPDVNHDKCMTILNDAGIYVMLDVNSGNYGENLNRADPSGSYNSQYLTRVFKFIDAFKNYPNVLGFFSGNEVINDEKDYADIDPQYVRAVQRDMKQYIAKHSNRTIPVGYSAADNSDLRLATFKYLQCNSMDGKKVSKELDESKADFFGLNTYGWCSGSSDWTTSGYDILNSTFSDAVIPLMFSEYGCNKNIPRTFDEVTDGLYPSNGLGNLFSGGLVYEFAEEANNYGLVKLDDSDGSMSYKDDFDNLKFRYDKLELPTTKESDISNSTIYKCDASRIQSSYSDFGVKNFTLPKQPDTIANLIKYGVNGTNVGKLLDDYDVPTTFNYTIKDSNGDEVSATLSYASSNLINNLKGVSTANIASSSSSSTSQSRISSSVSTSSSSFSSSSSSSSSTSSASRSSGAADFLSIPIYQSSFMTLFTGLISALL</sequence>
<name>G0WHN4_NAUDC</name>
<evidence type="ECO:0000256" key="4">
    <source>
        <dbReference type="ARBA" id="ARBA00022622"/>
    </source>
</evidence>
<evidence type="ECO:0000256" key="1">
    <source>
        <dbReference type="ARBA" id="ARBA00004196"/>
    </source>
</evidence>
<dbReference type="PANTHER" id="PTHR31468:SF4">
    <property type="entry name" value="1,3-BETA-GLUCANOSYLTRANSFERASE GAS3-RELATED"/>
    <property type="match status" value="1"/>
</dbReference>
<dbReference type="Pfam" id="PF03198">
    <property type="entry name" value="Glyco_hydro_72"/>
    <property type="match status" value="1"/>
</dbReference>
<dbReference type="GO" id="GO:0031505">
    <property type="term" value="P:fungal-type cell wall organization"/>
    <property type="evidence" value="ECO:0007669"/>
    <property type="project" value="TreeGrafter"/>
</dbReference>
<evidence type="ECO:0000256" key="11">
    <source>
        <dbReference type="ARBA" id="ARBA00023316"/>
    </source>
</evidence>
<dbReference type="GeneID" id="11497583"/>
<reference evidence="14 15" key="1">
    <citation type="journal article" date="2011" name="Proc. Natl. Acad. Sci. U.S.A.">
        <title>Evolutionary erosion of yeast sex chromosomes by mating-type switching accidents.</title>
        <authorList>
            <person name="Gordon J.L."/>
            <person name="Armisen D."/>
            <person name="Proux-Wera E."/>
            <person name="Oheigeartaigh S.S."/>
            <person name="Byrne K.P."/>
            <person name="Wolfe K.H."/>
        </authorList>
    </citation>
    <scope>NUCLEOTIDE SEQUENCE [LARGE SCALE GENOMIC DNA]</scope>
    <source>
        <strain evidence="15">ATCC 10597 / BCRC 20456 / CBS 421 / NBRC 0211 / NRRL Y-12639</strain>
    </source>
</reference>
<dbReference type="GO" id="GO:0071970">
    <property type="term" value="P:fungal-type cell wall (1-&gt;3)-beta-D-glucan biosynthetic process"/>
    <property type="evidence" value="ECO:0007669"/>
    <property type="project" value="TreeGrafter"/>
</dbReference>
<dbReference type="InterPro" id="IPR004886">
    <property type="entry name" value="Glucanosyltransferase"/>
</dbReference>
<dbReference type="HOGENOM" id="CLU_021855_1_2_1"/>
<evidence type="ECO:0000256" key="7">
    <source>
        <dbReference type="ARBA" id="ARBA00023136"/>
    </source>
</evidence>
<evidence type="ECO:0000256" key="10">
    <source>
        <dbReference type="ARBA" id="ARBA00023288"/>
    </source>
</evidence>
<evidence type="ECO:0000256" key="2">
    <source>
        <dbReference type="ARBA" id="ARBA00004589"/>
    </source>
</evidence>
<dbReference type="EC" id="2.4.1.-" evidence="12"/>
<dbReference type="RefSeq" id="XP_003672538.1">
    <property type="nucleotide sequence ID" value="XM_003672490.1"/>
</dbReference>
<evidence type="ECO:0000256" key="8">
    <source>
        <dbReference type="ARBA" id="ARBA00023157"/>
    </source>
</evidence>
<feature type="chain" id="PRO_5005130878" description="1,3-beta-glucanosyltransferase" evidence="12">
    <location>
        <begin position="21"/>
        <end position="526"/>
    </location>
</feature>
<feature type="signal peptide" evidence="12">
    <location>
        <begin position="1"/>
        <end position="20"/>
    </location>
</feature>
<dbReference type="FunFam" id="3.20.20.80:FF:000032">
    <property type="entry name" value="1,3-beta-glucanosyltransferase"/>
    <property type="match status" value="1"/>
</dbReference>
<comment type="function">
    <text evidence="12">Splits internally a 1,3-beta-glucan molecule and transfers the newly generated reducing end (the donor) to the non-reducing end of another 1,3-beta-glucan molecule (the acceptor) forming a 1,3-beta linkage, resulting in the elongation of 1,3-beta-glucan chains in the cell wall.</text>
</comment>
<dbReference type="KEGG" id="ndi:NDAI_0K01040"/>
<keyword evidence="10 12" id="KW-0449">Lipoprotein</keyword>
<evidence type="ECO:0000256" key="13">
    <source>
        <dbReference type="SAM" id="MobiDB-lite"/>
    </source>
</evidence>
<dbReference type="eggNOG" id="ENOG502QRZZ">
    <property type="taxonomic scope" value="Eukaryota"/>
</dbReference>
<protein>
    <recommendedName>
        <fullName evidence="12">1,3-beta-glucanosyltransferase</fullName>
        <ecNumber evidence="12">2.4.1.-</ecNumber>
    </recommendedName>
</protein>
<keyword evidence="15" id="KW-1185">Reference proteome</keyword>
<dbReference type="InterPro" id="IPR017853">
    <property type="entry name" value="GH"/>
</dbReference>
<evidence type="ECO:0000313" key="14">
    <source>
        <dbReference type="EMBL" id="CCD27295.1"/>
    </source>
</evidence>
<feature type="region of interest" description="Disordered" evidence="13">
    <location>
        <begin position="460"/>
        <end position="498"/>
    </location>
</feature>
<organism evidence="14 15">
    <name type="scientific">Naumovozyma dairenensis (strain ATCC 10597 / BCRC 20456 / CBS 421 / NBRC 0211 / NRRL Y-12639)</name>
    <name type="common">Saccharomyces dairenensis</name>
    <dbReference type="NCBI Taxonomy" id="1071378"/>
    <lineage>
        <taxon>Eukaryota</taxon>
        <taxon>Fungi</taxon>
        <taxon>Dikarya</taxon>
        <taxon>Ascomycota</taxon>
        <taxon>Saccharomycotina</taxon>
        <taxon>Saccharomycetes</taxon>
        <taxon>Saccharomycetales</taxon>
        <taxon>Saccharomycetaceae</taxon>
        <taxon>Naumovozyma</taxon>
    </lineage>
</organism>
<proteinExistence type="inferred from homology"/>
<dbReference type="OrthoDB" id="421038at2759"/>
<accession>G0WHN4</accession>
<dbReference type="GO" id="GO:0098552">
    <property type="term" value="C:side of membrane"/>
    <property type="evidence" value="ECO:0007669"/>
    <property type="project" value="UniProtKB-KW"/>
</dbReference>
<dbReference type="Gene3D" id="3.20.20.80">
    <property type="entry name" value="Glycosidases"/>
    <property type="match status" value="1"/>
</dbReference>
<dbReference type="AlphaFoldDB" id="G0WHN4"/>
<evidence type="ECO:0000313" key="15">
    <source>
        <dbReference type="Proteomes" id="UP000000689"/>
    </source>
</evidence>
<comment type="similarity">
    <text evidence="3 12">Belongs to the glycosyl hydrolase 72 family.</text>
</comment>
<gene>
    <name evidence="14" type="primary">NDAI0K01040</name>
    <name evidence="14" type="ordered locus">NDAI_0K01040</name>
</gene>
<dbReference type="GO" id="GO:0009277">
    <property type="term" value="C:fungal-type cell wall"/>
    <property type="evidence" value="ECO:0007669"/>
    <property type="project" value="EnsemblFungi"/>
</dbReference>
<evidence type="ECO:0000256" key="5">
    <source>
        <dbReference type="ARBA" id="ARBA00022679"/>
    </source>
</evidence>
<dbReference type="GO" id="GO:0005886">
    <property type="term" value="C:plasma membrane"/>
    <property type="evidence" value="ECO:0007669"/>
    <property type="project" value="UniProtKB-SubCell"/>
</dbReference>
<keyword evidence="7 12" id="KW-0472">Membrane</keyword>
<keyword evidence="6 12" id="KW-0732">Signal</keyword>
<keyword evidence="11" id="KW-0961">Cell wall biogenesis/degradation</keyword>
<evidence type="ECO:0000256" key="9">
    <source>
        <dbReference type="ARBA" id="ARBA00023180"/>
    </source>
</evidence>
<dbReference type="Proteomes" id="UP000000689">
    <property type="component" value="Chromosome 11"/>
</dbReference>
<dbReference type="EMBL" id="HE580277">
    <property type="protein sequence ID" value="CCD27295.1"/>
    <property type="molecule type" value="Genomic_DNA"/>
</dbReference>
<dbReference type="GO" id="GO:0016740">
    <property type="term" value="F:transferase activity"/>
    <property type="evidence" value="ECO:0007669"/>
    <property type="project" value="UniProtKB-KW"/>
</dbReference>